<protein>
    <submittedName>
        <fullName evidence="1">Uncharacterized protein</fullName>
    </submittedName>
</protein>
<evidence type="ECO:0000313" key="2">
    <source>
        <dbReference type="Proteomes" id="UP000008212"/>
    </source>
</evidence>
<evidence type="ECO:0000313" key="1">
    <source>
        <dbReference type="EMBL" id="AAS12338.1"/>
    </source>
</evidence>
<organism evidence="1 2">
    <name type="scientific">Treponema denticola (strain ATCC 35405 / DSM 14222 / CIP 103919 / JCM 8153 / KCTC 15104)</name>
    <dbReference type="NCBI Taxonomy" id="243275"/>
    <lineage>
        <taxon>Bacteria</taxon>
        <taxon>Pseudomonadati</taxon>
        <taxon>Spirochaetota</taxon>
        <taxon>Spirochaetia</taxon>
        <taxon>Spirochaetales</taxon>
        <taxon>Treponemataceae</taxon>
        <taxon>Treponema</taxon>
    </lineage>
</organism>
<dbReference type="EMBL" id="AE017226">
    <property type="protein sequence ID" value="AAS12338.1"/>
    <property type="molecule type" value="Genomic_DNA"/>
</dbReference>
<dbReference type="PaxDb" id="243275-TDE_1823"/>
<gene>
    <name evidence="1" type="ordered locus">TDE_1823</name>
</gene>
<dbReference type="AlphaFoldDB" id="Q73LN9"/>
<dbReference type="Proteomes" id="UP000008212">
    <property type="component" value="Chromosome"/>
</dbReference>
<dbReference type="RefSeq" id="WP_002681204.1">
    <property type="nucleotide sequence ID" value="NC_002967.9"/>
</dbReference>
<reference evidence="1 2" key="1">
    <citation type="journal article" date="2004" name="Proc. Natl. Acad. Sci. U.S.A.">
        <title>Comparison of the genome of the oral pathogen Treponema denticola with other spirochete genomes.</title>
        <authorList>
            <person name="Seshadri R."/>
            <person name="Myers G.S."/>
            <person name="Tettelin H."/>
            <person name="Eisen J.A."/>
            <person name="Heidelberg J.F."/>
            <person name="Dodson R.J."/>
            <person name="Davidsen T.M."/>
            <person name="DeBoy R.T."/>
            <person name="Fouts D.E."/>
            <person name="Haft D.H."/>
            <person name="Selengut J."/>
            <person name="Ren Q."/>
            <person name="Brinkac L.M."/>
            <person name="Madupu R."/>
            <person name="Kolonay J."/>
            <person name="Durkin S.A."/>
            <person name="Daugherty S.C."/>
            <person name="Shetty J."/>
            <person name="Shvartsbeyn A."/>
            <person name="Gebregeorgis E."/>
            <person name="Geer K."/>
            <person name="Tsegaye G."/>
            <person name="Malek J."/>
            <person name="Ayodeji B."/>
            <person name="Shatsman S."/>
            <person name="McLeod M.P."/>
            <person name="Smajs D."/>
            <person name="Howell J.K."/>
            <person name="Pal S."/>
            <person name="Amin A."/>
            <person name="Vashisth P."/>
            <person name="McNeill T.Z."/>
            <person name="Xiang Q."/>
            <person name="Sodergren E."/>
            <person name="Baca E."/>
            <person name="Weinstock G.M."/>
            <person name="Norris S.J."/>
            <person name="Fraser C.M."/>
            <person name="Paulsen I.T."/>
        </authorList>
    </citation>
    <scope>NUCLEOTIDE SEQUENCE [LARGE SCALE GENOMIC DNA]</scope>
    <source>
        <strain evidence="2">ATCC 35405 / DSM 14222 / CIP 103919 / JCM 8153 / KCTC 15104</strain>
    </source>
</reference>
<accession>Q73LN9</accession>
<proteinExistence type="predicted"/>
<sequence>MLTRQNESDRLLKFKEKYKIKQKITSEEKAFSSIAFMKMEYLPKCFDHGAVWRNKDGFLVIEMELYDFDNKIEEDLKIWCKKWKFSYIKENELLPFNCEDGQVIILISNLKSRNKKNLIKNGVIDRSLL</sequence>
<dbReference type="HOGENOM" id="CLU_1947881_0_0_12"/>
<dbReference type="GeneID" id="2740485"/>
<name>Q73LN9_TREDE</name>
<keyword evidence="2" id="KW-1185">Reference proteome</keyword>
<dbReference type="KEGG" id="tde:TDE_1823"/>